<keyword evidence="3" id="KW-0472">Membrane</keyword>
<comment type="caution">
    <text evidence="5">The sequence shown here is derived from an EMBL/GenBank/DDBJ whole genome shotgun (WGS) entry which is preliminary data.</text>
</comment>
<evidence type="ECO:0000313" key="5">
    <source>
        <dbReference type="EMBL" id="MDI3409082.1"/>
    </source>
</evidence>
<evidence type="ECO:0000313" key="6">
    <source>
        <dbReference type="Proteomes" id="UP001223978"/>
    </source>
</evidence>
<evidence type="ECO:0000256" key="2">
    <source>
        <dbReference type="SAM" id="MobiDB-lite"/>
    </source>
</evidence>
<evidence type="ECO:0000259" key="4">
    <source>
        <dbReference type="Pfam" id="PF03816"/>
    </source>
</evidence>
<dbReference type="Proteomes" id="UP001223978">
    <property type="component" value="Unassembled WGS sequence"/>
</dbReference>
<evidence type="ECO:0000256" key="3">
    <source>
        <dbReference type="SAM" id="Phobius"/>
    </source>
</evidence>
<feature type="domain" description="Cell envelope-related transcriptional attenuator" evidence="4">
    <location>
        <begin position="152"/>
        <end position="307"/>
    </location>
</feature>
<feature type="compositionally biased region" description="Polar residues" evidence="2">
    <location>
        <begin position="494"/>
        <end position="504"/>
    </location>
</feature>
<protein>
    <submittedName>
        <fullName evidence="5">LCP family protein</fullName>
    </submittedName>
</protein>
<feature type="compositionally biased region" description="Gly residues" evidence="2">
    <location>
        <begin position="401"/>
        <end position="413"/>
    </location>
</feature>
<dbReference type="InterPro" id="IPR004474">
    <property type="entry name" value="LytR_CpsA_psr"/>
</dbReference>
<feature type="compositionally biased region" description="Polar residues" evidence="2">
    <location>
        <begin position="51"/>
        <end position="60"/>
    </location>
</feature>
<feature type="compositionally biased region" description="Low complexity" evidence="2">
    <location>
        <begin position="29"/>
        <end position="45"/>
    </location>
</feature>
<dbReference type="Gene3D" id="3.40.630.190">
    <property type="entry name" value="LCP protein"/>
    <property type="match status" value="1"/>
</dbReference>
<sequence>MTEAHETSAPTKAAAPAKAAEPAEPSEPAEPAAADQPTEATTTPDGPEANPETNPQPSWTRWTRWTSQYWLRWAALGVAVVVLAAAGVGWSLYKKLEGNITEDTGTAAELERYERERPMPTVHDALNILLIGSDTRAGEGNRPYGRDPGTQRSDTTILLHLAADRKSATAVSLPRDLMVNLPGCHRPDGSRTRPQLAQFNWAFEFGGAACTIRTVEKLTKIRIDHHMIVDFQGFKKMVDAVDGVEVCLKEPINDKSAKLKLAAGRQKLNGEEALGYVRARKSLGSGSDTERMDRQQQFLGALVNKVRSNGVLLNPTRLYPVLDAATSSLTTDPAIAGLTDLYELVRSMRNIPTDRVQFLTVPRRSYTYDPNRDELVQPDAGRLFDRLRNDATVEVSRRGSDPGGGEKGSGDGSDTGPEGDSTADPVSESASNAEESGEYEEDSSEGGYWDDEGSWVDEKHGGRDSGVDRVTPRTTGDDKPDEPTRSPSPAPTFRGNTAAGTSCE</sequence>
<feature type="region of interest" description="Disordered" evidence="2">
    <location>
        <begin position="1"/>
        <end position="60"/>
    </location>
</feature>
<dbReference type="NCBIfam" id="TIGR00350">
    <property type="entry name" value="lytR_cpsA_psr"/>
    <property type="match status" value="1"/>
</dbReference>
<dbReference type="InterPro" id="IPR050922">
    <property type="entry name" value="LytR/CpsA/Psr_CW_biosynth"/>
</dbReference>
<feature type="transmembrane region" description="Helical" evidence="3">
    <location>
        <begin position="70"/>
        <end position="93"/>
    </location>
</feature>
<feature type="compositionally biased region" description="Low complexity" evidence="2">
    <location>
        <begin position="7"/>
        <end position="23"/>
    </location>
</feature>
<keyword evidence="3" id="KW-1133">Transmembrane helix</keyword>
<feature type="compositionally biased region" description="Basic and acidic residues" evidence="2">
    <location>
        <begin position="456"/>
        <end position="484"/>
    </location>
</feature>
<feature type="compositionally biased region" description="Basic and acidic residues" evidence="2">
    <location>
        <begin position="391"/>
        <end position="400"/>
    </location>
</feature>
<dbReference type="PANTHER" id="PTHR33392">
    <property type="entry name" value="POLYISOPRENYL-TEICHOIC ACID--PEPTIDOGLYCAN TEICHOIC ACID TRANSFERASE TAGU"/>
    <property type="match status" value="1"/>
</dbReference>
<name>A0ABT6SLL4_9ACTN</name>
<dbReference type="PANTHER" id="PTHR33392:SF6">
    <property type="entry name" value="POLYISOPRENYL-TEICHOIC ACID--PEPTIDOGLYCAN TEICHOIC ACID TRANSFERASE TAGU"/>
    <property type="match status" value="1"/>
</dbReference>
<keyword evidence="6" id="KW-1185">Reference proteome</keyword>
<proteinExistence type="inferred from homology"/>
<dbReference type="EMBL" id="JASCIQ010000059">
    <property type="protein sequence ID" value="MDI3409082.1"/>
    <property type="molecule type" value="Genomic_DNA"/>
</dbReference>
<organism evidence="5 6">
    <name type="scientific">Streptomyces cavernicola</name>
    <dbReference type="NCBI Taxonomy" id="3043613"/>
    <lineage>
        <taxon>Bacteria</taxon>
        <taxon>Bacillati</taxon>
        <taxon>Actinomycetota</taxon>
        <taxon>Actinomycetes</taxon>
        <taxon>Kitasatosporales</taxon>
        <taxon>Streptomycetaceae</taxon>
        <taxon>Streptomyces</taxon>
    </lineage>
</organism>
<feature type="compositionally biased region" description="Acidic residues" evidence="2">
    <location>
        <begin position="435"/>
        <end position="455"/>
    </location>
</feature>
<evidence type="ECO:0000256" key="1">
    <source>
        <dbReference type="ARBA" id="ARBA00006068"/>
    </source>
</evidence>
<feature type="region of interest" description="Disordered" evidence="2">
    <location>
        <begin position="391"/>
        <end position="504"/>
    </location>
</feature>
<accession>A0ABT6SLL4</accession>
<reference evidence="5 6" key="1">
    <citation type="submission" date="2023-05" db="EMBL/GenBank/DDBJ databases">
        <title>Draft genome sequence of Streptomyces sp. B-S-A6 isolated from a cave soil in Thailand.</title>
        <authorList>
            <person name="Chamroensaksri N."/>
            <person name="Muangham S."/>
        </authorList>
    </citation>
    <scope>NUCLEOTIDE SEQUENCE [LARGE SCALE GENOMIC DNA]</scope>
    <source>
        <strain evidence="5 6">B-S-A6</strain>
    </source>
</reference>
<dbReference type="Pfam" id="PF03816">
    <property type="entry name" value="LytR_cpsA_psr"/>
    <property type="match status" value="1"/>
</dbReference>
<gene>
    <name evidence="5" type="ORF">QIS96_35355</name>
</gene>
<keyword evidence="3" id="KW-0812">Transmembrane</keyword>
<comment type="similarity">
    <text evidence="1">Belongs to the LytR/CpsA/Psr (LCP) family.</text>
</comment>